<evidence type="ECO:0000256" key="2">
    <source>
        <dbReference type="ARBA" id="ARBA00023002"/>
    </source>
</evidence>
<evidence type="ECO:0000256" key="1">
    <source>
        <dbReference type="ARBA" id="ARBA00006484"/>
    </source>
</evidence>
<dbReference type="InterPro" id="IPR002347">
    <property type="entry name" value="SDR_fam"/>
</dbReference>
<dbReference type="PANTHER" id="PTHR43976:SF16">
    <property type="entry name" value="SHORT-CHAIN DEHYDROGENASE_REDUCTASE FAMILY PROTEIN"/>
    <property type="match status" value="1"/>
</dbReference>
<dbReference type="STRING" id="599839.J4ICD5"/>
<dbReference type="InterPro" id="IPR036291">
    <property type="entry name" value="NAD(P)-bd_dom_sf"/>
</dbReference>
<dbReference type="GeneID" id="24101121"/>
<dbReference type="AlphaFoldDB" id="J4ICD5"/>
<dbReference type="GO" id="GO:0016491">
    <property type="term" value="F:oxidoreductase activity"/>
    <property type="evidence" value="ECO:0007669"/>
    <property type="project" value="UniProtKB-KW"/>
</dbReference>
<dbReference type="HOGENOM" id="CLU_127773_0_0_1"/>
<dbReference type="InterPro" id="IPR051911">
    <property type="entry name" value="SDR_oxidoreductase"/>
</dbReference>
<sequence length="181" mass="19346">MFDVNFWGAMNVSKEALRVFREVNKPSGGRLLQVSSMAGLVGGPALTIYHASKFALEGLSESIAAEIDPEWNIKITLIELGVYDTGGIDRIVAMPSHPAYTQPGSAVMAFRGFLGNRDALRNTGDPAKAAAAMYKLTTLPNPPLHLPLGKDSVAAARSKVAQLAAETDQYESWSEGLKVGE</sequence>
<dbReference type="Pfam" id="PF00106">
    <property type="entry name" value="adh_short"/>
    <property type="match status" value="1"/>
</dbReference>
<dbReference type="InParanoid" id="J4ICD5"/>
<evidence type="ECO:0000313" key="4">
    <source>
        <dbReference type="Proteomes" id="UP000006352"/>
    </source>
</evidence>
<dbReference type="RefSeq" id="XP_012185504.1">
    <property type="nucleotide sequence ID" value="XM_012330114.1"/>
</dbReference>
<gene>
    <name evidence="3" type="ORF">FIBRA_08466</name>
</gene>
<proteinExistence type="inferred from homology"/>
<dbReference type="Gene3D" id="3.40.50.720">
    <property type="entry name" value="NAD(P)-binding Rossmann-like Domain"/>
    <property type="match status" value="1"/>
</dbReference>
<accession>J4ICD5</accession>
<dbReference type="SUPFAM" id="SSF51735">
    <property type="entry name" value="NAD(P)-binding Rossmann-fold domains"/>
    <property type="match status" value="1"/>
</dbReference>
<keyword evidence="4" id="KW-1185">Reference proteome</keyword>
<dbReference type="Proteomes" id="UP000006352">
    <property type="component" value="Unassembled WGS sequence"/>
</dbReference>
<dbReference type="PANTHER" id="PTHR43976">
    <property type="entry name" value="SHORT CHAIN DEHYDROGENASE"/>
    <property type="match status" value="1"/>
</dbReference>
<comment type="similarity">
    <text evidence="1">Belongs to the short-chain dehydrogenases/reductases (SDR) family.</text>
</comment>
<dbReference type="EMBL" id="HE797250">
    <property type="protein sequence ID" value="CCM06221.1"/>
    <property type="molecule type" value="Genomic_DNA"/>
</dbReference>
<dbReference type="OrthoDB" id="1274115at2759"/>
<protein>
    <recommendedName>
        <fullName evidence="5">NAD(P)-binding protein</fullName>
    </recommendedName>
</protein>
<keyword evidence="2" id="KW-0560">Oxidoreductase</keyword>
<dbReference type="PRINTS" id="PR00081">
    <property type="entry name" value="GDHRDH"/>
</dbReference>
<evidence type="ECO:0008006" key="5">
    <source>
        <dbReference type="Google" id="ProtNLM"/>
    </source>
</evidence>
<evidence type="ECO:0000313" key="3">
    <source>
        <dbReference type="EMBL" id="CCM06221.1"/>
    </source>
</evidence>
<name>J4ICD5_9APHY</name>
<reference evidence="3 4" key="1">
    <citation type="journal article" date="2012" name="Appl. Environ. Microbiol.">
        <title>Short-read sequencing for genomic analysis of the brown rot fungus Fibroporia radiculosa.</title>
        <authorList>
            <person name="Tang J.D."/>
            <person name="Perkins A.D."/>
            <person name="Sonstegard T.S."/>
            <person name="Schroeder S.G."/>
            <person name="Burgess S.C."/>
            <person name="Diehl S.V."/>
        </authorList>
    </citation>
    <scope>NUCLEOTIDE SEQUENCE [LARGE SCALE GENOMIC DNA]</scope>
    <source>
        <strain evidence="3 4">TFFH 294</strain>
    </source>
</reference>
<organism evidence="3 4">
    <name type="scientific">Fibroporia radiculosa</name>
    <dbReference type="NCBI Taxonomy" id="599839"/>
    <lineage>
        <taxon>Eukaryota</taxon>
        <taxon>Fungi</taxon>
        <taxon>Dikarya</taxon>
        <taxon>Basidiomycota</taxon>
        <taxon>Agaricomycotina</taxon>
        <taxon>Agaricomycetes</taxon>
        <taxon>Polyporales</taxon>
        <taxon>Fibroporiaceae</taxon>
        <taxon>Fibroporia</taxon>
    </lineage>
</organism>